<feature type="domain" description="TauD/TfdA-like" evidence="7">
    <location>
        <begin position="46"/>
        <end position="322"/>
    </location>
</feature>
<dbReference type="GO" id="GO:0051213">
    <property type="term" value="F:dioxygenase activity"/>
    <property type="evidence" value="ECO:0007669"/>
    <property type="project" value="UniProtKB-KW"/>
</dbReference>
<dbReference type="SUPFAM" id="SSF51197">
    <property type="entry name" value="Clavaminate synthase-like"/>
    <property type="match status" value="1"/>
</dbReference>
<evidence type="ECO:0000256" key="5">
    <source>
        <dbReference type="ARBA" id="ARBA00023004"/>
    </source>
</evidence>
<keyword evidence="5" id="KW-0408">Iron</keyword>
<protein>
    <submittedName>
        <fullName evidence="8">Probable dioxygenase</fullName>
    </submittedName>
</protein>
<dbReference type="InterPro" id="IPR051178">
    <property type="entry name" value="TfdA_dioxygenase"/>
</dbReference>
<dbReference type="PANTHER" id="PTHR43779">
    <property type="entry name" value="DIOXYGENASE RV0097-RELATED"/>
    <property type="match status" value="1"/>
</dbReference>
<gene>
    <name evidence="8" type="ORF">MGWOODY_XGa2232</name>
</gene>
<dbReference type="AlphaFoldDB" id="A0A160TYF3"/>
<accession>A0A160TYF3</accession>
<dbReference type="InterPro" id="IPR042098">
    <property type="entry name" value="TauD-like_sf"/>
</dbReference>
<evidence type="ECO:0000256" key="2">
    <source>
        <dbReference type="ARBA" id="ARBA00022723"/>
    </source>
</evidence>
<evidence type="ECO:0000256" key="1">
    <source>
        <dbReference type="ARBA" id="ARBA00005896"/>
    </source>
</evidence>
<dbReference type="Pfam" id="PF02668">
    <property type="entry name" value="TauD"/>
    <property type="match status" value="1"/>
</dbReference>
<evidence type="ECO:0000259" key="7">
    <source>
        <dbReference type="Pfam" id="PF02668"/>
    </source>
</evidence>
<feature type="region of interest" description="Disordered" evidence="6">
    <location>
        <begin position="330"/>
        <end position="353"/>
    </location>
</feature>
<dbReference type="InterPro" id="IPR003819">
    <property type="entry name" value="TauD/TfdA-like"/>
</dbReference>
<dbReference type="PANTHER" id="PTHR43779:SF3">
    <property type="entry name" value="(3R)-3-[(CARBOXYMETHYL)AMINO]FATTY ACID OXYGENASE_DECARBOXYLASE"/>
    <property type="match status" value="1"/>
</dbReference>
<keyword evidence="4" id="KW-0560">Oxidoreductase</keyword>
<sequence>MNADSGYRRFFTVDPLTSASFGGQISLTEASPLDLAVCALESSPGSLAQALYDAGGLLYLSGLNDISAEPGLLTRLSRFFGPEVEDYEQTLTERNKIHSEFSQILQITNMSPSCQMPPVRPDPPLTPAGRLPVNFPHRRGWHTDQSFRRPPPDISLFYAVIPSPTGQGQTLFADAAGAYDALPADLKATVEALEGIHAIPGIGRAEYAVKAGETPKPLLPHQWPQRQPVVRTHPVTGRRSLYLCEAGQMDWIDGPFVGMEPGPEGDGAKLLYQLMRHITQPKFTYVHEWSQGDLLIWDNRNLLHCATWYDAQNHQRLMWRTTARGNPGELYSGEGRSWLPEDDARPMTGLDTA</sequence>
<dbReference type="GO" id="GO:0046872">
    <property type="term" value="F:metal ion binding"/>
    <property type="evidence" value="ECO:0007669"/>
    <property type="project" value="UniProtKB-KW"/>
</dbReference>
<dbReference type="Gene3D" id="3.60.130.10">
    <property type="entry name" value="Clavaminate synthase-like"/>
    <property type="match status" value="1"/>
</dbReference>
<evidence type="ECO:0000313" key="8">
    <source>
        <dbReference type="EMBL" id="CUS55164.1"/>
    </source>
</evidence>
<reference evidence="8" key="1">
    <citation type="submission" date="2015-10" db="EMBL/GenBank/DDBJ databases">
        <authorList>
            <person name="Gilbert D.G."/>
        </authorList>
    </citation>
    <scope>NUCLEOTIDE SEQUENCE</scope>
</reference>
<evidence type="ECO:0000256" key="3">
    <source>
        <dbReference type="ARBA" id="ARBA00022964"/>
    </source>
</evidence>
<organism evidence="8">
    <name type="scientific">hydrothermal vent metagenome</name>
    <dbReference type="NCBI Taxonomy" id="652676"/>
    <lineage>
        <taxon>unclassified sequences</taxon>
        <taxon>metagenomes</taxon>
        <taxon>ecological metagenomes</taxon>
    </lineage>
</organism>
<comment type="similarity">
    <text evidence="1">Belongs to the TfdA dioxygenase family.</text>
</comment>
<evidence type="ECO:0000256" key="4">
    <source>
        <dbReference type="ARBA" id="ARBA00023002"/>
    </source>
</evidence>
<proteinExistence type="inferred from homology"/>
<keyword evidence="2" id="KW-0479">Metal-binding</keyword>
<name>A0A160TYF3_9ZZZZ</name>
<evidence type="ECO:0000256" key="6">
    <source>
        <dbReference type="SAM" id="MobiDB-lite"/>
    </source>
</evidence>
<keyword evidence="3 8" id="KW-0223">Dioxygenase</keyword>
<dbReference type="EMBL" id="CZRL01000120">
    <property type="protein sequence ID" value="CUS55164.1"/>
    <property type="molecule type" value="Genomic_DNA"/>
</dbReference>